<accession>A0A8S4RR97</accession>
<keyword evidence="2" id="KW-1185">Reference proteome</keyword>
<dbReference type="AlphaFoldDB" id="A0A8S4RR97"/>
<comment type="caution">
    <text evidence="1">The sequence shown here is derived from an EMBL/GenBank/DDBJ whole genome shotgun (WGS) entry which is preliminary data.</text>
</comment>
<dbReference type="EMBL" id="CAKXAJ010025439">
    <property type="protein sequence ID" value="CAH2239500.1"/>
    <property type="molecule type" value="Genomic_DNA"/>
</dbReference>
<evidence type="ECO:0000313" key="1">
    <source>
        <dbReference type="EMBL" id="CAH2239500.1"/>
    </source>
</evidence>
<evidence type="ECO:0000313" key="2">
    <source>
        <dbReference type="Proteomes" id="UP000838756"/>
    </source>
</evidence>
<sequence length="104" mass="12059">MSQVWPWSHRPVGVVAPRPPPDREHLIYRIKDKPNPPLLEEVAPNTESGDSIGIWDIGGLGYVRKTLYKIHRQHSGVSQWKVRKTRHLSRLIYRLRCLVIYGGQ</sequence>
<reference evidence="1" key="1">
    <citation type="submission" date="2022-03" db="EMBL/GenBank/DDBJ databases">
        <authorList>
            <person name="Lindestad O."/>
        </authorList>
    </citation>
    <scope>NUCLEOTIDE SEQUENCE</scope>
</reference>
<protein>
    <submittedName>
        <fullName evidence="1">Jg21507 protein</fullName>
    </submittedName>
</protein>
<organism evidence="1 2">
    <name type="scientific">Pararge aegeria aegeria</name>
    <dbReference type="NCBI Taxonomy" id="348720"/>
    <lineage>
        <taxon>Eukaryota</taxon>
        <taxon>Metazoa</taxon>
        <taxon>Ecdysozoa</taxon>
        <taxon>Arthropoda</taxon>
        <taxon>Hexapoda</taxon>
        <taxon>Insecta</taxon>
        <taxon>Pterygota</taxon>
        <taxon>Neoptera</taxon>
        <taxon>Endopterygota</taxon>
        <taxon>Lepidoptera</taxon>
        <taxon>Glossata</taxon>
        <taxon>Ditrysia</taxon>
        <taxon>Papilionoidea</taxon>
        <taxon>Nymphalidae</taxon>
        <taxon>Satyrinae</taxon>
        <taxon>Satyrini</taxon>
        <taxon>Parargina</taxon>
        <taxon>Pararge</taxon>
    </lineage>
</organism>
<gene>
    <name evidence="1" type="primary">jg21507</name>
    <name evidence="1" type="ORF">PAEG_LOCUS16204</name>
</gene>
<proteinExistence type="predicted"/>
<dbReference type="Proteomes" id="UP000838756">
    <property type="component" value="Unassembled WGS sequence"/>
</dbReference>
<name>A0A8S4RR97_9NEOP</name>